<reference evidence="11 12" key="1">
    <citation type="journal article" date="2019" name="Sci. Data">
        <title>Hybrid genome assembly and annotation of Danionella translucida.</title>
        <authorList>
            <person name="Kadobianskyi M."/>
            <person name="Schulze L."/>
            <person name="Schuelke M."/>
            <person name="Judkewitz B."/>
        </authorList>
    </citation>
    <scope>NUCLEOTIDE SEQUENCE [LARGE SCALE GENOMIC DNA]</scope>
    <source>
        <strain evidence="11 12">Bolton</strain>
    </source>
</reference>
<protein>
    <recommendedName>
        <fullName evidence="10">Fibronectin type-III domain-containing protein</fullName>
    </recommendedName>
</protein>
<gene>
    <name evidence="11" type="ORF">DNTS_008246</name>
</gene>
<dbReference type="GO" id="GO:0009897">
    <property type="term" value="C:external side of plasma membrane"/>
    <property type="evidence" value="ECO:0007669"/>
    <property type="project" value="TreeGrafter"/>
</dbReference>
<feature type="region of interest" description="Disordered" evidence="8">
    <location>
        <begin position="931"/>
        <end position="954"/>
    </location>
</feature>
<dbReference type="OrthoDB" id="8964127at2759"/>
<feature type="transmembrane region" description="Helical" evidence="9">
    <location>
        <begin position="830"/>
        <end position="852"/>
    </location>
</feature>
<dbReference type="InterPro" id="IPR041182">
    <property type="entry name" value="LEP-R_IGD"/>
</dbReference>
<evidence type="ECO:0000256" key="7">
    <source>
        <dbReference type="ARBA" id="ARBA00023180"/>
    </source>
</evidence>
<dbReference type="InterPro" id="IPR010457">
    <property type="entry name" value="IgC2-like_lig-bd"/>
</dbReference>
<dbReference type="STRING" id="623744.A0A553QRE3"/>
<keyword evidence="12" id="KW-1185">Reference proteome</keyword>
<comment type="caution">
    <text evidence="11">The sequence shown here is derived from an EMBL/GenBank/DDBJ whole genome shotgun (WGS) entry which is preliminary data.</text>
</comment>
<dbReference type="PROSITE" id="PS50853">
    <property type="entry name" value="FN3"/>
    <property type="match status" value="1"/>
</dbReference>
<evidence type="ECO:0000256" key="2">
    <source>
        <dbReference type="ARBA" id="ARBA00022692"/>
    </source>
</evidence>
<evidence type="ECO:0000259" key="10">
    <source>
        <dbReference type="PROSITE" id="PS50853"/>
    </source>
</evidence>
<sequence>MSRPPSLPPSLPSSSGKPSAAAVGASVSVECFLACLSGTGHRLVKRREIHGEARAAQLYTSLVALYLILLFTAENQEALNLIPASVSAPGGSKLVLNSLALSGSHRFKREKKCCSPSSETMWVFVMIALLVNLVYASQGNCLDIQCWPEGEGTSLVCNAASAAVGQVRSGSHQFLVQMYLLSEETDVSVKCTGADNVTCSIPLAGGDAMVSLNISLSINGTTAHSPKMQVSTHNLRQRPDPPADLHYNVTVENKGIFRWRYAQCDRNITSCEIRYSSDSLLQKWAVVKVKGYSWTPPNELSSGIRYMVQVRCRNRFNHWSDWSQPYYQILGVSYIPREVFTTPGSEVTVRAILHKRNWDATKVVWMLNSQVKIPKSQYTVINHQISAVTLKLDQPGFDSLMCCHPWGETLNCSIAYVKIYTEGMFNADITCQSKEDMMSCEWKKSAWAQVRLLYRQYGSMCENASLMEEREKAENMSSVKECTFGAGDHRECTIHDLSLFSCYKMWLEVQGGRGKVRSVPVYIQPIDHVKPQPPSVINAVTLPNKTLSVWWERPPFPSYDMQSQLRFVALRGKASIDWKVIGPLLEANAEILLEESCVPYKVEVCCKSLSGSGHWSDWSRSYTSTVYNRKAPDMGPDFWRIIQEDSTRNVTNITLIFKQPIVAGDADSCVEGLVIKHTSGDAVWSIETTVVPFHFFQWSTEVHTVMVMTHNAKGISQRNREMTFQHQPKRPSVYSFSVVANASCVYLSWSLLSDQPVPESFVIEWLDLKKELEKDESLTDRLQWIRVQSTSRDVSLCRHFYGTEEFTLYPVFEDGEGLPVRNKATRSDPAAYILLLIIGFLSMVLFVTLLMSQNHVRKLMWKDVPNPNNCSWAKGMDFKQIDAMESLFPLSGGLTSYPLLLVSENICEVEIIEKPLIFTLEHEKDGDVLNSSSKFQTVTNPSVEDSTESLSLKAEPSGQASVTYSTILLSHQTNLLQKPQESLSSSSDEGNFSANNSDISGSFPGRLWDLEGQMDTANPRHSSCYNSVEEFSDASEQDYEASESMAGAKVLYYLKMNEEERGEAEFEIAEDKNEIVLTPHKSINVSVNIPIYMPQFRTETINPP</sequence>
<keyword evidence="2 9" id="KW-0812">Transmembrane</keyword>
<dbReference type="CDD" id="cd00063">
    <property type="entry name" value="FN3"/>
    <property type="match status" value="1"/>
</dbReference>
<evidence type="ECO:0000256" key="6">
    <source>
        <dbReference type="ARBA" id="ARBA00023170"/>
    </source>
</evidence>
<comment type="subcellular location">
    <subcellularLocation>
        <location evidence="1">Membrane</location>
        <topology evidence="1">Single-pass type I membrane protein</topology>
    </subcellularLocation>
</comment>
<evidence type="ECO:0000256" key="4">
    <source>
        <dbReference type="ARBA" id="ARBA00022989"/>
    </source>
</evidence>
<name>A0A553QRE3_9TELE</name>
<keyword evidence="7" id="KW-0325">Glycoprotein</keyword>
<dbReference type="AlphaFoldDB" id="A0A553QRE3"/>
<dbReference type="InterPro" id="IPR003961">
    <property type="entry name" value="FN3_dom"/>
</dbReference>
<keyword evidence="6" id="KW-0675">Receptor</keyword>
<accession>A0A553QRE3</accession>
<keyword evidence="4 9" id="KW-1133">Transmembrane helix</keyword>
<dbReference type="Gene3D" id="2.60.40.10">
    <property type="entry name" value="Immunoglobulins"/>
    <property type="match status" value="4"/>
</dbReference>
<evidence type="ECO:0000256" key="3">
    <source>
        <dbReference type="ARBA" id="ARBA00022729"/>
    </source>
</evidence>
<evidence type="ECO:0000256" key="1">
    <source>
        <dbReference type="ARBA" id="ARBA00004479"/>
    </source>
</evidence>
<proteinExistence type="predicted"/>
<evidence type="ECO:0000313" key="12">
    <source>
        <dbReference type="Proteomes" id="UP000316079"/>
    </source>
</evidence>
<dbReference type="PANTHER" id="PTHR23037:SF44">
    <property type="entry name" value="LEPTIN RECEPTOR"/>
    <property type="match status" value="1"/>
</dbReference>
<dbReference type="Proteomes" id="UP000316079">
    <property type="component" value="Unassembled WGS sequence"/>
</dbReference>
<evidence type="ECO:0000256" key="5">
    <source>
        <dbReference type="ARBA" id="ARBA00023136"/>
    </source>
</evidence>
<dbReference type="PANTHER" id="PTHR23037">
    <property type="entry name" value="CYTOKINE RECEPTOR"/>
    <property type="match status" value="1"/>
</dbReference>
<feature type="region of interest" description="Disordered" evidence="8">
    <location>
        <begin position="978"/>
        <end position="998"/>
    </location>
</feature>
<organism evidence="11 12">
    <name type="scientific">Danionella cerebrum</name>
    <dbReference type="NCBI Taxonomy" id="2873325"/>
    <lineage>
        <taxon>Eukaryota</taxon>
        <taxon>Metazoa</taxon>
        <taxon>Chordata</taxon>
        <taxon>Craniata</taxon>
        <taxon>Vertebrata</taxon>
        <taxon>Euteleostomi</taxon>
        <taxon>Actinopterygii</taxon>
        <taxon>Neopterygii</taxon>
        <taxon>Teleostei</taxon>
        <taxon>Ostariophysi</taxon>
        <taxon>Cypriniformes</taxon>
        <taxon>Danionidae</taxon>
        <taxon>Danioninae</taxon>
        <taxon>Danionella</taxon>
    </lineage>
</organism>
<dbReference type="SUPFAM" id="SSF49265">
    <property type="entry name" value="Fibronectin type III"/>
    <property type="match status" value="3"/>
</dbReference>
<keyword evidence="5 9" id="KW-0472">Membrane</keyword>
<dbReference type="GO" id="GO:0004896">
    <property type="term" value="F:cytokine receptor activity"/>
    <property type="evidence" value="ECO:0007669"/>
    <property type="project" value="TreeGrafter"/>
</dbReference>
<evidence type="ECO:0000313" key="11">
    <source>
        <dbReference type="EMBL" id="TRY92524.1"/>
    </source>
</evidence>
<feature type="domain" description="Fibronectin type-III" evidence="10">
    <location>
        <begin position="530"/>
        <end position="628"/>
    </location>
</feature>
<feature type="compositionally biased region" description="Polar residues" evidence="8">
    <location>
        <begin position="931"/>
        <end position="950"/>
    </location>
</feature>
<dbReference type="Pfam" id="PF06328">
    <property type="entry name" value="Lep_receptor_Ig"/>
    <property type="match status" value="1"/>
</dbReference>
<keyword evidence="3" id="KW-0732">Signal</keyword>
<evidence type="ECO:0000256" key="8">
    <source>
        <dbReference type="SAM" id="MobiDB-lite"/>
    </source>
</evidence>
<dbReference type="InterPro" id="IPR013783">
    <property type="entry name" value="Ig-like_fold"/>
</dbReference>
<dbReference type="EMBL" id="SRMA01025611">
    <property type="protein sequence ID" value="TRY92524.1"/>
    <property type="molecule type" value="Genomic_DNA"/>
</dbReference>
<dbReference type="InterPro" id="IPR036116">
    <property type="entry name" value="FN3_sf"/>
</dbReference>
<dbReference type="Pfam" id="PF18589">
    <property type="entry name" value="ObR_Ig"/>
    <property type="match status" value="1"/>
</dbReference>
<evidence type="ECO:0000256" key="9">
    <source>
        <dbReference type="SAM" id="Phobius"/>
    </source>
</evidence>